<name>A0ABQ2EUX0_9ACTN</name>
<accession>A0ABQ2EUX0</accession>
<dbReference type="EMBL" id="BMMV01000026">
    <property type="protein sequence ID" value="GGK21823.1"/>
    <property type="molecule type" value="Genomic_DNA"/>
</dbReference>
<gene>
    <name evidence="2" type="ORF">GCM10011583_62300</name>
</gene>
<sequence>MAVRHRLIEWSVSDVGAVLADGTRDGDGALGPGLRRGARPEVSASCHPGGGVHGANAPRALRPASRVSRGPDPWPATGGFRAVRSAQSTAPESDPRYRRVMR</sequence>
<dbReference type="Proteomes" id="UP000660265">
    <property type="component" value="Unassembled WGS sequence"/>
</dbReference>
<feature type="region of interest" description="Disordered" evidence="1">
    <location>
        <begin position="21"/>
        <end position="102"/>
    </location>
</feature>
<protein>
    <submittedName>
        <fullName evidence="2">Uncharacterized protein</fullName>
    </submittedName>
</protein>
<evidence type="ECO:0000313" key="3">
    <source>
        <dbReference type="Proteomes" id="UP000660265"/>
    </source>
</evidence>
<evidence type="ECO:0000313" key="2">
    <source>
        <dbReference type="EMBL" id="GGK21823.1"/>
    </source>
</evidence>
<feature type="compositionally biased region" description="Basic and acidic residues" evidence="1">
    <location>
        <begin position="93"/>
        <end position="102"/>
    </location>
</feature>
<evidence type="ECO:0000256" key="1">
    <source>
        <dbReference type="SAM" id="MobiDB-lite"/>
    </source>
</evidence>
<comment type="caution">
    <text evidence="2">The sequence shown here is derived from an EMBL/GenBank/DDBJ whole genome shotgun (WGS) entry which is preliminary data.</text>
</comment>
<keyword evidence="3" id="KW-1185">Reference proteome</keyword>
<reference evidence="3" key="1">
    <citation type="journal article" date="2019" name="Int. J. Syst. Evol. Microbiol.">
        <title>The Global Catalogue of Microorganisms (GCM) 10K type strain sequencing project: providing services to taxonomists for standard genome sequencing and annotation.</title>
        <authorList>
            <consortium name="The Broad Institute Genomics Platform"/>
            <consortium name="The Broad Institute Genome Sequencing Center for Infectious Disease"/>
            <person name="Wu L."/>
            <person name="Ma J."/>
        </authorList>
    </citation>
    <scope>NUCLEOTIDE SEQUENCE [LARGE SCALE GENOMIC DNA]</scope>
    <source>
        <strain evidence="3">CGMCC 4.7275</strain>
    </source>
</reference>
<organism evidence="2 3">
    <name type="scientific">Streptomyces camponoticapitis</name>
    <dbReference type="NCBI Taxonomy" id="1616125"/>
    <lineage>
        <taxon>Bacteria</taxon>
        <taxon>Bacillati</taxon>
        <taxon>Actinomycetota</taxon>
        <taxon>Actinomycetes</taxon>
        <taxon>Kitasatosporales</taxon>
        <taxon>Streptomycetaceae</taxon>
        <taxon>Streptomyces</taxon>
    </lineage>
</organism>
<proteinExistence type="predicted"/>